<dbReference type="RefSeq" id="XP_003136457.1">
    <property type="nucleotide sequence ID" value="XM_003136409.1"/>
</dbReference>
<dbReference type="CTD" id="9938239"/>
<dbReference type="AlphaFoldDB" id="A0A1S0UCD6"/>
<dbReference type="EMBL" id="JH712088">
    <property type="protein sequence ID" value="EFO27618.1"/>
    <property type="molecule type" value="Genomic_DNA"/>
</dbReference>
<dbReference type="GeneID" id="9938239"/>
<gene>
    <name evidence="1" type="ORF">LOAG_00869</name>
</gene>
<organism evidence="1">
    <name type="scientific">Loa loa</name>
    <name type="common">Eye worm</name>
    <name type="synonym">Filaria loa</name>
    <dbReference type="NCBI Taxonomy" id="7209"/>
    <lineage>
        <taxon>Eukaryota</taxon>
        <taxon>Metazoa</taxon>
        <taxon>Ecdysozoa</taxon>
        <taxon>Nematoda</taxon>
        <taxon>Chromadorea</taxon>
        <taxon>Rhabditida</taxon>
        <taxon>Spirurina</taxon>
        <taxon>Spiruromorpha</taxon>
        <taxon>Filarioidea</taxon>
        <taxon>Onchocercidae</taxon>
        <taxon>Loa</taxon>
    </lineage>
</organism>
<evidence type="ECO:0000313" key="1">
    <source>
        <dbReference type="EMBL" id="EFO27618.1"/>
    </source>
</evidence>
<accession>A0A1S0UCD6</accession>
<proteinExistence type="predicted"/>
<name>A0A1S0UCD6_LOALO</name>
<reference evidence="1" key="1">
    <citation type="submission" date="2012-04" db="EMBL/GenBank/DDBJ databases">
        <title>The Genome Sequence of Loa loa.</title>
        <authorList>
            <consortium name="The Broad Institute Genome Sequencing Platform"/>
            <consortium name="Broad Institute Genome Sequencing Center for Infectious Disease"/>
            <person name="Nutman T.B."/>
            <person name="Fink D.L."/>
            <person name="Russ C."/>
            <person name="Young S."/>
            <person name="Zeng Q."/>
            <person name="Gargeya S."/>
            <person name="Alvarado L."/>
            <person name="Berlin A."/>
            <person name="Chapman S.B."/>
            <person name="Chen Z."/>
            <person name="Freedman E."/>
            <person name="Gellesch M."/>
            <person name="Goldberg J."/>
            <person name="Griggs A."/>
            <person name="Gujja S."/>
            <person name="Heilman E.R."/>
            <person name="Heiman D."/>
            <person name="Howarth C."/>
            <person name="Mehta T."/>
            <person name="Neiman D."/>
            <person name="Pearson M."/>
            <person name="Roberts A."/>
            <person name="Saif S."/>
            <person name="Shea T."/>
            <person name="Shenoy N."/>
            <person name="Sisk P."/>
            <person name="Stolte C."/>
            <person name="Sykes S."/>
            <person name="White J."/>
            <person name="Yandava C."/>
            <person name="Haas B."/>
            <person name="Henn M.R."/>
            <person name="Nusbaum C."/>
            <person name="Birren B."/>
        </authorList>
    </citation>
    <scope>NUCLEOTIDE SEQUENCE [LARGE SCALE GENOMIC DNA]</scope>
</reference>
<dbReference type="InParanoid" id="A0A1S0UCD6"/>
<sequence>MRDFDVKAGNKIAEEKHVFHEIAFGCNPGEVTIKKMLQLTRYVTSTVGKIMSARMIESKVKSSYPIHSFSQSSPSVKAKCLLPSLRDNGKRDMISKYSK</sequence>
<dbReference type="KEGG" id="loa:LOAG_00869"/>
<protein>
    <submittedName>
        <fullName evidence="1">Uncharacterized protein</fullName>
    </submittedName>
</protein>